<name>K2F7Y5_9BACT</name>
<dbReference type="AlphaFoldDB" id="K2F7Y5"/>
<reference evidence="1" key="1">
    <citation type="journal article" date="2012" name="Science">
        <title>Fermentation, hydrogen, and sulfur metabolism in multiple uncultivated bacterial phyla.</title>
        <authorList>
            <person name="Wrighton K.C."/>
            <person name="Thomas B.C."/>
            <person name="Sharon I."/>
            <person name="Miller C.S."/>
            <person name="Castelle C.J."/>
            <person name="VerBerkmoes N.C."/>
            <person name="Wilkins M.J."/>
            <person name="Hettich R.L."/>
            <person name="Lipton M.S."/>
            <person name="Williams K.H."/>
            <person name="Long P.E."/>
            <person name="Banfield J.F."/>
        </authorList>
    </citation>
    <scope>NUCLEOTIDE SEQUENCE [LARGE SCALE GENOMIC DNA]</scope>
</reference>
<accession>K2F7Y5</accession>
<dbReference type="EMBL" id="AMFJ01000502">
    <property type="protein sequence ID" value="EKE27276.1"/>
    <property type="molecule type" value="Genomic_DNA"/>
</dbReference>
<evidence type="ECO:0000313" key="1">
    <source>
        <dbReference type="EMBL" id="EKE27276.1"/>
    </source>
</evidence>
<gene>
    <name evidence="1" type="ORF">ACD_3C00228G0001</name>
</gene>
<protein>
    <submittedName>
        <fullName evidence="1">Uncharacterized protein</fullName>
    </submittedName>
</protein>
<sequence length="150" mass="17571">MKNEIIERLRATECEWLELEDSMEIDQENRKPASSECPETIIELTERTRERTLRQLALIAWLSELLPKRQKDDLNPPDVFDSIEYISAQAKKLQKQILDAVASDVKQILDNVMFKASLLWLPRWIKDGETRFSTIITEIEALWEDENIPS</sequence>
<organism evidence="1">
    <name type="scientific">uncultured bacterium</name>
    <name type="common">gcode 4</name>
    <dbReference type="NCBI Taxonomy" id="1234023"/>
    <lineage>
        <taxon>Bacteria</taxon>
        <taxon>environmental samples</taxon>
    </lineage>
</organism>
<proteinExistence type="predicted"/>
<comment type="caution">
    <text evidence="1">The sequence shown here is derived from an EMBL/GenBank/DDBJ whole genome shotgun (WGS) entry which is preliminary data.</text>
</comment>